<keyword evidence="4" id="KW-1185">Reference proteome</keyword>
<dbReference type="EMBL" id="JAMRDG010000001">
    <property type="protein sequence ID" value="KAJ3709367.1"/>
    <property type="molecule type" value="Genomic_DNA"/>
</dbReference>
<protein>
    <submittedName>
        <fullName evidence="3">Uncharacterized protein</fullName>
    </submittedName>
</protein>
<dbReference type="InterPro" id="IPR002347">
    <property type="entry name" value="SDR_fam"/>
</dbReference>
<dbReference type="AlphaFoldDB" id="A0AAD6A451"/>
<dbReference type="PRINTS" id="PR00081">
    <property type="entry name" value="GDHRDH"/>
</dbReference>
<comment type="similarity">
    <text evidence="1">Belongs to the short-chain dehydrogenases/reductases (SDR) family.</text>
</comment>
<dbReference type="Proteomes" id="UP001210211">
    <property type="component" value="Unassembled WGS sequence"/>
</dbReference>
<sequence>MAHGAFPSAFGLRMVFSWQFWRMALLWTGSILFSHLLMFFSSSTWPSPSPGAGAGRGGGGSARICVVTGATSGLGKAAAIQLARHRYHLILAGRNPELLIQTVQEIKQLGHNNCLVEPIQLDLSSFVSIYNFQLSLKQRLSDLGFHHSIQLLVNNAGILANSFRETPDGFDEMMATNYIGTFVLTTLLMPLLNNSPVPSRVVNVTSFTHRCVFDLDVYEVLYARRKGQNYPCASTYEHSKLCLLLFSYELHRRLHLEPTCHVSVMAADPGVVETNIMRELPLFISRFSLLVLRILCLLQPPEIGVNSIIDASLAPPEASGKYFFGGKFRTIESSSLSGDTELAEKLWSASSAIFKEMESKANQTISS</sequence>
<organism evidence="3 4">
    <name type="scientific">Rhynchospora tenuis</name>
    <dbReference type="NCBI Taxonomy" id="198213"/>
    <lineage>
        <taxon>Eukaryota</taxon>
        <taxon>Viridiplantae</taxon>
        <taxon>Streptophyta</taxon>
        <taxon>Embryophyta</taxon>
        <taxon>Tracheophyta</taxon>
        <taxon>Spermatophyta</taxon>
        <taxon>Magnoliopsida</taxon>
        <taxon>Liliopsida</taxon>
        <taxon>Poales</taxon>
        <taxon>Cyperaceae</taxon>
        <taxon>Cyperoideae</taxon>
        <taxon>Rhynchosporeae</taxon>
        <taxon>Rhynchospora</taxon>
    </lineage>
</organism>
<evidence type="ECO:0000256" key="1">
    <source>
        <dbReference type="ARBA" id="ARBA00006484"/>
    </source>
</evidence>
<proteinExistence type="inferred from homology"/>
<dbReference type="Gene3D" id="3.40.50.720">
    <property type="entry name" value="NAD(P)-binding Rossmann-like Domain"/>
    <property type="match status" value="1"/>
</dbReference>
<evidence type="ECO:0000313" key="4">
    <source>
        <dbReference type="Proteomes" id="UP001210211"/>
    </source>
</evidence>
<accession>A0AAD6A451</accession>
<dbReference type="InterPro" id="IPR036291">
    <property type="entry name" value="NAD(P)-bd_dom_sf"/>
</dbReference>
<dbReference type="SUPFAM" id="SSF51735">
    <property type="entry name" value="NAD(P)-binding Rossmann-fold domains"/>
    <property type="match status" value="1"/>
</dbReference>
<comment type="caution">
    <text evidence="3">The sequence shown here is derived from an EMBL/GenBank/DDBJ whole genome shotgun (WGS) entry which is preliminary data.</text>
</comment>
<dbReference type="Pfam" id="PF00106">
    <property type="entry name" value="adh_short"/>
    <property type="match status" value="1"/>
</dbReference>
<dbReference type="PANTHER" id="PTHR24320">
    <property type="entry name" value="RETINOL DEHYDROGENASE"/>
    <property type="match status" value="1"/>
</dbReference>
<evidence type="ECO:0000256" key="2">
    <source>
        <dbReference type="ARBA" id="ARBA00023002"/>
    </source>
</evidence>
<keyword evidence="2" id="KW-0560">Oxidoreductase</keyword>
<dbReference type="PANTHER" id="PTHR24320:SF227">
    <property type="entry name" value="RETINOL DEHYDROGENASE 11"/>
    <property type="match status" value="1"/>
</dbReference>
<dbReference type="GO" id="GO:0016491">
    <property type="term" value="F:oxidoreductase activity"/>
    <property type="evidence" value="ECO:0007669"/>
    <property type="project" value="UniProtKB-KW"/>
</dbReference>
<gene>
    <name evidence="3" type="ORF">LUZ61_013072</name>
</gene>
<evidence type="ECO:0000313" key="3">
    <source>
        <dbReference type="EMBL" id="KAJ3709367.1"/>
    </source>
</evidence>
<reference evidence="3 4" key="1">
    <citation type="journal article" date="2022" name="Cell">
        <title>Repeat-based holocentromeres influence genome architecture and karyotype evolution.</title>
        <authorList>
            <person name="Hofstatter P.G."/>
            <person name="Thangavel G."/>
            <person name="Lux T."/>
            <person name="Neumann P."/>
            <person name="Vondrak T."/>
            <person name="Novak P."/>
            <person name="Zhang M."/>
            <person name="Costa L."/>
            <person name="Castellani M."/>
            <person name="Scott A."/>
            <person name="Toegelov H."/>
            <person name="Fuchs J."/>
            <person name="Mata-Sucre Y."/>
            <person name="Dias Y."/>
            <person name="Vanzela A.L.L."/>
            <person name="Huettel B."/>
            <person name="Almeida C.C.S."/>
            <person name="Simkova H."/>
            <person name="Souza G."/>
            <person name="Pedrosa-Harand A."/>
            <person name="Macas J."/>
            <person name="Mayer K.F.X."/>
            <person name="Houben A."/>
            <person name="Marques A."/>
        </authorList>
    </citation>
    <scope>NUCLEOTIDE SEQUENCE [LARGE SCALE GENOMIC DNA]</scope>
    <source>
        <strain evidence="3">RhyTen1mFocal</strain>
    </source>
</reference>
<name>A0AAD6A451_9POAL</name>